<dbReference type="Proteomes" id="UP000294887">
    <property type="component" value="Unassembled WGS sequence"/>
</dbReference>
<dbReference type="Gene3D" id="3.40.190.10">
    <property type="entry name" value="Periplasmic binding protein-like II"/>
    <property type="match status" value="2"/>
</dbReference>
<evidence type="ECO:0000256" key="4">
    <source>
        <dbReference type="ARBA" id="ARBA00023163"/>
    </source>
</evidence>
<dbReference type="AlphaFoldDB" id="A0A4R1EP47"/>
<dbReference type="PANTHER" id="PTHR30537:SF26">
    <property type="entry name" value="GLYCINE CLEAVAGE SYSTEM TRANSCRIPTIONAL ACTIVATOR"/>
    <property type="match status" value="1"/>
</dbReference>
<keyword evidence="2" id="KW-0805">Transcription regulation</keyword>
<dbReference type="FunFam" id="1.10.10.10:FF:000001">
    <property type="entry name" value="LysR family transcriptional regulator"/>
    <property type="match status" value="1"/>
</dbReference>
<dbReference type="InterPro" id="IPR005119">
    <property type="entry name" value="LysR_subst-bd"/>
</dbReference>
<evidence type="ECO:0000256" key="3">
    <source>
        <dbReference type="ARBA" id="ARBA00023125"/>
    </source>
</evidence>
<reference evidence="6 7" key="1">
    <citation type="submission" date="2019-03" db="EMBL/GenBank/DDBJ databases">
        <title>Genomic Encyclopedia of Type Strains, Phase IV (KMG-IV): sequencing the most valuable type-strain genomes for metagenomic binning, comparative biology and taxonomic classification.</title>
        <authorList>
            <person name="Goeker M."/>
        </authorList>
    </citation>
    <scope>NUCLEOTIDE SEQUENCE [LARGE SCALE GENOMIC DNA]</scope>
    <source>
        <strain evidence="6 7">DSM 24830</strain>
    </source>
</reference>
<feature type="domain" description="HTH lysR-type" evidence="5">
    <location>
        <begin position="7"/>
        <end position="64"/>
    </location>
</feature>
<dbReference type="InterPro" id="IPR036390">
    <property type="entry name" value="WH_DNA-bd_sf"/>
</dbReference>
<dbReference type="RefSeq" id="WP_131907543.1">
    <property type="nucleotide sequence ID" value="NZ_BAAAFU010000007.1"/>
</dbReference>
<comment type="caution">
    <text evidence="6">The sequence shown here is derived from an EMBL/GenBank/DDBJ whole genome shotgun (WGS) entry which is preliminary data.</text>
</comment>
<evidence type="ECO:0000313" key="7">
    <source>
        <dbReference type="Proteomes" id="UP000294887"/>
    </source>
</evidence>
<organism evidence="6 7">
    <name type="scientific">Cocleimonas flava</name>
    <dbReference type="NCBI Taxonomy" id="634765"/>
    <lineage>
        <taxon>Bacteria</taxon>
        <taxon>Pseudomonadati</taxon>
        <taxon>Pseudomonadota</taxon>
        <taxon>Gammaproteobacteria</taxon>
        <taxon>Thiotrichales</taxon>
        <taxon>Thiotrichaceae</taxon>
        <taxon>Cocleimonas</taxon>
    </lineage>
</organism>
<dbReference type="Pfam" id="PF00126">
    <property type="entry name" value="HTH_1"/>
    <property type="match status" value="1"/>
</dbReference>
<proteinExistence type="inferred from homology"/>
<keyword evidence="7" id="KW-1185">Reference proteome</keyword>
<dbReference type="EMBL" id="SMFQ01000005">
    <property type="protein sequence ID" value="TCJ83056.1"/>
    <property type="molecule type" value="Genomic_DNA"/>
</dbReference>
<dbReference type="GO" id="GO:0003700">
    <property type="term" value="F:DNA-binding transcription factor activity"/>
    <property type="evidence" value="ECO:0007669"/>
    <property type="project" value="InterPro"/>
</dbReference>
<evidence type="ECO:0000256" key="1">
    <source>
        <dbReference type="ARBA" id="ARBA00009437"/>
    </source>
</evidence>
<dbReference type="Pfam" id="PF03466">
    <property type="entry name" value="LysR_substrate"/>
    <property type="match status" value="1"/>
</dbReference>
<dbReference type="InterPro" id="IPR000847">
    <property type="entry name" value="LysR_HTH_N"/>
</dbReference>
<dbReference type="SUPFAM" id="SSF53850">
    <property type="entry name" value="Periplasmic binding protein-like II"/>
    <property type="match status" value="1"/>
</dbReference>
<dbReference type="InterPro" id="IPR058163">
    <property type="entry name" value="LysR-type_TF_proteobact-type"/>
</dbReference>
<sequence length="293" mass="33257">MLDKRTMPLSALRAFESTGHRLHMGQAGEDLGVTQGAISHHIRALEKELGVKLFTRSNNRLQLTDSGERLLKAVTEGFDRILDGAQHLDSDSLSGRLVIGCTQTAGANWAAPIISEFHQSYPLIDIHTVEIKPQQKEIPREIDIAICYGKPIEDNRLVEELTSLDIFPVCSPRLVHKKNTVSKPKHLTNFPLLHEGLQNWSRWFSSMNITPPENTKNIHFFNTNLTLSAARDGYGIALCNRLEVQQDLLEGRLIQLLDKTIPELDSYYLLSDKPEKRSLRAKLFEEWIKNIFN</sequence>
<dbReference type="Gene3D" id="1.10.10.10">
    <property type="entry name" value="Winged helix-like DNA-binding domain superfamily/Winged helix DNA-binding domain"/>
    <property type="match status" value="1"/>
</dbReference>
<dbReference type="OrthoDB" id="8885940at2"/>
<dbReference type="GO" id="GO:0043565">
    <property type="term" value="F:sequence-specific DNA binding"/>
    <property type="evidence" value="ECO:0007669"/>
    <property type="project" value="TreeGrafter"/>
</dbReference>
<keyword evidence="3" id="KW-0238">DNA-binding</keyword>
<name>A0A4R1EP47_9GAMM</name>
<dbReference type="SUPFAM" id="SSF46785">
    <property type="entry name" value="Winged helix' DNA-binding domain"/>
    <property type="match status" value="1"/>
</dbReference>
<accession>A0A4R1EP47</accession>
<dbReference type="InterPro" id="IPR036388">
    <property type="entry name" value="WH-like_DNA-bd_sf"/>
</dbReference>
<evidence type="ECO:0000259" key="5">
    <source>
        <dbReference type="PROSITE" id="PS50931"/>
    </source>
</evidence>
<dbReference type="PROSITE" id="PS50931">
    <property type="entry name" value="HTH_LYSR"/>
    <property type="match status" value="1"/>
</dbReference>
<comment type="similarity">
    <text evidence="1">Belongs to the LysR transcriptional regulatory family.</text>
</comment>
<evidence type="ECO:0000256" key="2">
    <source>
        <dbReference type="ARBA" id="ARBA00023015"/>
    </source>
</evidence>
<dbReference type="GO" id="GO:0006351">
    <property type="term" value="P:DNA-templated transcription"/>
    <property type="evidence" value="ECO:0007669"/>
    <property type="project" value="TreeGrafter"/>
</dbReference>
<dbReference type="PANTHER" id="PTHR30537">
    <property type="entry name" value="HTH-TYPE TRANSCRIPTIONAL REGULATOR"/>
    <property type="match status" value="1"/>
</dbReference>
<dbReference type="PRINTS" id="PR00039">
    <property type="entry name" value="HTHLYSR"/>
</dbReference>
<evidence type="ECO:0000313" key="6">
    <source>
        <dbReference type="EMBL" id="TCJ83056.1"/>
    </source>
</evidence>
<keyword evidence="4" id="KW-0804">Transcription</keyword>
<protein>
    <submittedName>
        <fullName evidence="6">LysR family glycine cleavage system transcriptional activator</fullName>
    </submittedName>
</protein>
<gene>
    <name evidence="6" type="ORF">EV695_3794</name>
</gene>